<evidence type="ECO:0000256" key="14">
    <source>
        <dbReference type="ARBA" id="ARBA00049057"/>
    </source>
</evidence>
<dbReference type="NCBIfam" id="TIGR00878">
    <property type="entry name" value="purM"/>
    <property type="match status" value="1"/>
</dbReference>
<dbReference type="Proteomes" id="UP000001296">
    <property type="component" value="Chromosome"/>
</dbReference>
<dbReference type="AlphaFoldDB" id="E0RTG4"/>
<dbReference type="Pfam" id="PF00586">
    <property type="entry name" value="AIRS"/>
    <property type="match status" value="1"/>
</dbReference>
<dbReference type="EC" id="6.3.3.1" evidence="4 15"/>
<evidence type="ECO:0000256" key="8">
    <source>
        <dbReference type="ARBA" id="ARBA00022741"/>
    </source>
</evidence>
<keyword evidence="7 15" id="KW-0436">Ligase</keyword>
<dbReference type="GO" id="GO:0004641">
    <property type="term" value="F:phosphoribosylformylglycinamidine cyclo-ligase activity"/>
    <property type="evidence" value="ECO:0007669"/>
    <property type="project" value="UniProtKB-UniRule"/>
</dbReference>
<dbReference type="HOGENOM" id="CLU_047116_0_0_12"/>
<dbReference type="PANTHER" id="PTHR10520">
    <property type="entry name" value="TRIFUNCTIONAL PURINE BIOSYNTHETIC PROTEIN ADENOSINE-3-RELATED"/>
    <property type="match status" value="1"/>
</dbReference>
<keyword evidence="10 15" id="KW-0067">ATP-binding</keyword>
<dbReference type="HAMAP" id="MF_00741">
    <property type="entry name" value="AIRS"/>
    <property type="match status" value="1"/>
</dbReference>
<feature type="domain" description="PurM-like N-terminal" evidence="16">
    <location>
        <begin position="58"/>
        <end position="163"/>
    </location>
</feature>
<dbReference type="GO" id="GO:0046084">
    <property type="term" value="P:adenine biosynthetic process"/>
    <property type="evidence" value="ECO:0007669"/>
    <property type="project" value="TreeGrafter"/>
</dbReference>
<dbReference type="EMBL" id="CP001698">
    <property type="protein sequence ID" value="ADN02195.1"/>
    <property type="molecule type" value="Genomic_DNA"/>
</dbReference>
<dbReference type="GO" id="GO:0006189">
    <property type="term" value="P:'de novo' IMP biosynthetic process"/>
    <property type="evidence" value="ECO:0007669"/>
    <property type="project" value="UniProtKB-UniRule"/>
</dbReference>
<dbReference type="GO" id="GO:0005829">
    <property type="term" value="C:cytosol"/>
    <property type="evidence" value="ECO:0007669"/>
    <property type="project" value="TreeGrafter"/>
</dbReference>
<evidence type="ECO:0000256" key="2">
    <source>
        <dbReference type="ARBA" id="ARBA00004686"/>
    </source>
</evidence>
<evidence type="ECO:0000313" key="18">
    <source>
        <dbReference type="EMBL" id="ADN02195.1"/>
    </source>
</evidence>
<keyword evidence="8 15" id="KW-0547">Nucleotide-binding</keyword>
<feature type="domain" description="PurM-like C-terminal" evidence="17">
    <location>
        <begin position="175"/>
        <end position="334"/>
    </location>
</feature>
<proteinExistence type="inferred from homology"/>
<evidence type="ECO:0000256" key="15">
    <source>
        <dbReference type="HAMAP-Rule" id="MF_00741"/>
    </source>
</evidence>
<evidence type="ECO:0000256" key="12">
    <source>
        <dbReference type="ARBA" id="ARBA00032931"/>
    </source>
</evidence>
<comment type="similarity">
    <text evidence="3 15">Belongs to the AIR synthase family.</text>
</comment>
<dbReference type="GO" id="GO:0004637">
    <property type="term" value="F:phosphoribosylamine-glycine ligase activity"/>
    <property type="evidence" value="ECO:0007669"/>
    <property type="project" value="TreeGrafter"/>
</dbReference>
<evidence type="ECO:0000256" key="13">
    <source>
        <dbReference type="ARBA" id="ARBA00033093"/>
    </source>
</evidence>
<evidence type="ECO:0000259" key="16">
    <source>
        <dbReference type="Pfam" id="PF00586"/>
    </source>
</evidence>
<evidence type="ECO:0000256" key="6">
    <source>
        <dbReference type="ARBA" id="ARBA00022490"/>
    </source>
</evidence>
<dbReference type="GO" id="GO:0005524">
    <property type="term" value="F:ATP binding"/>
    <property type="evidence" value="ECO:0007669"/>
    <property type="project" value="UniProtKB-KW"/>
</dbReference>
<keyword evidence="9 15" id="KW-0658">Purine biosynthesis</keyword>
<evidence type="ECO:0000313" key="19">
    <source>
        <dbReference type="Proteomes" id="UP000001296"/>
    </source>
</evidence>
<dbReference type="FunFam" id="3.30.1330.10:FF:000001">
    <property type="entry name" value="Phosphoribosylformylglycinamidine cyclo-ligase"/>
    <property type="match status" value="1"/>
</dbReference>
<dbReference type="Pfam" id="PF02769">
    <property type="entry name" value="AIRS_C"/>
    <property type="match status" value="1"/>
</dbReference>
<dbReference type="Gene3D" id="3.90.650.10">
    <property type="entry name" value="PurM-like C-terminal domain"/>
    <property type="match status" value="1"/>
</dbReference>
<evidence type="ECO:0000259" key="17">
    <source>
        <dbReference type="Pfam" id="PF02769"/>
    </source>
</evidence>
<comment type="catalytic activity">
    <reaction evidence="14 15">
        <text>2-formamido-N(1)-(5-O-phospho-beta-D-ribosyl)acetamidine + ATP = 5-amino-1-(5-phospho-beta-D-ribosyl)imidazole + ADP + phosphate + H(+)</text>
        <dbReference type="Rhea" id="RHEA:23032"/>
        <dbReference type="ChEBI" id="CHEBI:15378"/>
        <dbReference type="ChEBI" id="CHEBI:30616"/>
        <dbReference type="ChEBI" id="CHEBI:43474"/>
        <dbReference type="ChEBI" id="CHEBI:137981"/>
        <dbReference type="ChEBI" id="CHEBI:147287"/>
        <dbReference type="ChEBI" id="CHEBI:456216"/>
        <dbReference type="EC" id="6.3.3.1"/>
    </reaction>
</comment>
<keyword evidence="6 15" id="KW-0963">Cytoplasm</keyword>
<organism evidence="18 19">
    <name type="scientific">Winmispira thermophila (strain ATCC 49972 / DSM 6192 / RI 19.B1)</name>
    <name type="common">Spirochaeta thermophila</name>
    <dbReference type="NCBI Taxonomy" id="665571"/>
    <lineage>
        <taxon>Bacteria</taxon>
        <taxon>Pseudomonadati</taxon>
        <taxon>Spirochaetota</taxon>
        <taxon>Spirochaetia</taxon>
        <taxon>Winmispirales</taxon>
        <taxon>Winmispiraceae</taxon>
        <taxon>Winmispira</taxon>
    </lineage>
</organism>
<dbReference type="CDD" id="cd02196">
    <property type="entry name" value="PurM"/>
    <property type="match status" value="1"/>
</dbReference>
<evidence type="ECO:0000256" key="7">
    <source>
        <dbReference type="ARBA" id="ARBA00022598"/>
    </source>
</evidence>
<reference evidence="18 19" key="2">
    <citation type="journal article" date="2010" name="J. Bacteriol.">
        <title>Genome sequence of the polysaccharide-degrading, thermophilic anaerobe Spirochaeta thermophila DSM 6192.</title>
        <authorList>
            <person name="Angelov A."/>
            <person name="Liebl S."/>
            <person name="Ballschmiter M."/>
            <person name="Bomeke M."/>
            <person name="Lehmann R."/>
            <person name="Liesegang H."/>
            <person name="Daniel R."/>
            <person name="Liebl W."/>
        </authorList>
    </citation>
    <scope>NUCLEOTIDE SEQUENCE [LARGE SCALE GENOMIC DNA]</scope>
    <source>
        <strain evidence="19">ATCC 49972 / DSM 6192 / RI 19.B1</strain>
    </source>
</reference>
<dbReference type="UniPathway" id="UPA00074">
    <property type="reaction ID" value="UER00129"/>
</dbReference>
<dbReference type="eggNOG" id="COG0150">
    <property type="taxonomic scope" value="Bacteria"/>
</dbReference>
<evidence type="ECO:0000256" key="4">
    <source>
        <dbReference type="ARBA" id="ARBA00013047"/>
    </source>
</evidence>
<evidence type="ECO:0000256" key="1">
    <source>
        <dbReference type="ARBA" id="ARBA00004496"/>
    </source>
</evidence>
<name>E0RTG4_WINT6</name>
<dbReference type="SUPFAM" id="SSF56042">
    <property type="entry name" value="PurM C-terminal domain-like"/>
    <property type="match status" value="1"/>
</dbReference>
<dbReference type="KEGG" id="sta:STHERM_c12540"/>
<dbReference type="Gene3D" id="3.30.1330.10">
    <property type="entry name" value="PurM-like, N-terminal domain"/>
    <property type="match status" value="1"/>
</dbReference>
<dbReference type="FunFam" id="3.90.650.10:FF:000011">
    <property type="entry name" value="Phosphoribosylformylglycinamidine cyclo-ligase"/>
    <property type="match status" value="1"/>
</dbReference>
<evidence type="ECO:0000256" key="3">
    <source>
        <dbReference type="ARBA" id="ARBA00010280"/>
    </source>
</evidence>
<dbReference type="InterPro" id="IPR036676">
    <property type="entry name" value="PurM-like_C_sf"/>
</dbReference>
<dbReference type="InterPro" id="IPR010918">
    <property type="entry name" value="PurM-like_C_dom"/>
</dbReference>
<evidence type="ECO:0000256" key="10">
    <source>
        <dbReference type="ARBA" id="ARBA00022840"/>
    </source>
</evidence>
<comment type="pathway">
    <text evidence="2 15">Purine metabolism; IMP biosynthesis via de novo pathway; 5-amino-1-(5-phospho-D-ribosyl)imidazole from N(2)-formyl-N(1)-(5-phospho-D-ribosyl)glycinamide: step 2/2.</text>
</comment>
<sequence>MDTNKPVTYRDAGVDTEAAQHAVRRYAESAKTTFGPEVLEGIGSFAGFFHLRGYRDPVLVAGTDGVGTKLEIAFAMDRYEAAGVDCVAMCVNDILCHGARPLFFLDYLACGKLEPEKAARLVEGVAAGCREAGCALIGGETAEMPGFYPPGVYDIAGFAVGVVERDRVLDGKAVREGDALVGLASSGLHSNGFSLVRKLIPDWEAAFEGRPIGELLTEPTRIYVRPVLEVLEERPGVIHGMAHITGGGFPENIPRMFKDDLTAVIEEGSWPVPPIFRHLESLGVAHEEMFRTFNMGIGFVLAVAPREAETIIEVFGAKGVPAWRIGRVWKGAKGVCFE</sequence>
<dbReference type="InterPro" id="IPR004733">
    <property type="entry name" value="PurM_cligase"/>
</dbReference>
<dbReference type="SUPFAM" id="SSF55326">
    <property type="entry name" value="PurM N-terminal domain-like"/>
    <property type="match status" value="1"/>
</dbReference>
<dbReference type="PANTHER" id="PTHR10520:SF12">
    <property type="entry name" value="TRIFUNCTIONAL PURINE BIOSYNTHETIC PROTEIN ADENOSINE-3"/>
    <property type="match status" value="1"/>
</dbReference>
<dbReference type="InterPro" id="IPR036921">
    <property type="entry name" value="PurM-like_N_sf"/>
</dbReference>
<dbReference type="PaxDb" id="665571-STHERM_c12540"/>
<protein>
    <recommendedName>
        <fullName evidence="5 15">Phosphoribosylformylglycinamidine cyclo-ligase</fullName>
        <ecNumber evidence="4 15">6.3.3.1</ecNumber>
    </recommendedName>
    <alternativeName>
        <fullName evidence="12 15">AIR synthase</fullName>
    </alternativeName>
    <alternativeName>
        <fullName evidence="13 15">AIRS</fullName>
    </alternativeName>
    <alternativeName>
        <fullName evidence="11 15">Phosphoribosyl-aminoimidazole synthetase</fullName>
    </alternativeName>
</protein>
<evidence type="ECO:0000256" key="11">
    <source>
        <dbReference type="ARBA" id="ARBA00031908"/>
    </source>
</evidence>
<reference key="1">
    <citation type="submission" date="2009-08" db="EMBL/GenBank/DDBJ databases">
        <title>The genome sequence of Spirochaeta thermophila DSM6192.</title>
        <authorList>
            <person name="Angelov A."/>
            <person name="Mientus M."/>
            <person name="Wittenberg S."/>
            <person name="Lehmann R."/>
            <person name="Liesegang H."/>
            <person name="Daniel R."/>
            <person name="Liebl W."/>
        </authorList>
    </citation>
    <scope>NUCLEOTIDE SEQUENCE</scope>
    <source>
        <strain>DSM 6192</strain>
    </source>
</reference>
<gene>
    <name evidence="15" type="primary">purM</name>
    <name evidence="18" type="ordered locus">STHERM_c12540</name>
</gene>
<accession>E0RTG4</accession>
<comment type="subcellular location">
    <subcellularLocation>
        <location evidence="1 15">Cytoplasm</location>
    </subcellularLocation>
</comment>
<dbReference type="InterPro" id="IPR016188">
    <property type="entry name" value="PurM-like_N"/>
</dbReference>
<evidence type="ECO:0000256" key="9">
    <source>
        <dbReference type="ARBA" id="ARBA00022755"/>
    </source>
</evidence>
<dbReference type="RefSeq" id="WP_013314036.1">
    <property type="nucleotide sequence ID" value="NC_014484.1"/>
</dbReference>
<evidence type="ECO:0000256" key="5">
    <source>
        <dbReference type="ARBA" id="ARBA00020367"/>
    </source>
</evidence>